<gene>
    <name evidence="5" type="ORF">AZF00_10865</name>
</gene>
<proteinExistence type="inferred from homology"/>
<keyword evidence="2" id="KW-0812">Transmembrane</keyword>
<keyword evidence="3" id="KW-0732">Signal</keyword>
<reference evidence="5 6" key="1">
    <citation type="submission" date="2015-12" db="EMBL/GenBank/DDBJ databases">
        <authorList>
            <person name="Shamseldin A."/>
            <person name="Moawad H."/>
            <person name="Abd El-Rahim W.M."/>
            <person name="Sadowsky M.J."/>
        </authorList>
    </citation>
    <scope>NUCLEOTIDE SEQUENCE [LARGE SCALE GENOMIC DNA]</scope>
    <source>
        <strain evidence="5 6">SM2</strain>
    </source>
</reference>
<evidence type="ECO:0000256" key="3">
    <source>
        <dbReference type="SAM" id="SignalP"/>
    </source>
</evidence>
<evidence type="ECO:0000256" key="2">
    <source>
        <dbReference type="ARBA" id="ARBA00023114"/>
    </source>
</evidence>
<feature type="domain" description="Outer membrane protein OmpA-like transmembrane" evidence="4">
    <location>
        <begin position="48"/>
        <end position="189"/>
    </location>
</feature>
<protein>
    <submittedName>
        <fullName evidence="5">Flagellar motor protein MotB</fullName>
    </submittedName>
</protein>
<keyword evidence="5" id="KW-0969">Cilium</keyword>
<name>A0A127M6B8_9GAMM</name>
<comment type="similarity">
    <text evidence="1">Belongs to the outer membrane OOP (TC 1.B.6) superfamily. OmpA family.</text>
</comment>
<evidence type="ECO:0000313" key="5">
    <source>
        <dbReference type="EMBL" id="AMO68766.1"/>
    </source>
</evidence>
<dbReference type="GO" id="GO:0009279">
    <property type="term" value="C:cell outer membrane"/>
    <property type="evidence" value="ECO:0007669"/>
    <property type="project" value="InterPro"/>
</dbReference>
<evidence type="ECO:0000256" key="1">
    <source>
        <dbReference type="ARBA" id="ARBA00005710"/>
    </source>
</evidence>
<dbReference type="STRING" id="1470434.AZF00_10865"/>
<keyword evidence="5" id="KW-0966">Cell projection</keyword>
<dbReference type="SUPFAM" id="SSF56925">
    <property type="entry name" value="OMPA-like"/>
    <property type="match status" value="1"/>
</dbReference>
<dbReference type="Pfam" id="PF01389">
    <property type="entry name" value="OmpA_membrane"/>
    <property type="match status" value="1"/>
</dbReference>
<keyword evidence="2" id="KW-0406">Ion transport</keyword>
<keyword evidence="2" id="KW-0813">Transport</keyword>
<dbReference type="GO" id="GO:0046930">
    <property type="term" value="C:pore complex"/>
    <property type="evidence" value="ECO:0007669"/>
    <property type="project" value="UniProtKB-KW"/>
</dbReference>
<feature type="chain" id="PRO_5007275084" evidence="3">
    <location>
        <begin position="28"/>
        <end position="191"/>
    </location>
</feature>
<keyword evidence="5" id="KW-0282">Flagellum</keyword>
<dbReference type="GO" id="GO:0015288">
    <property type="term" value="F:porin activity"/>
    <property type="evidence" value="ECO:0007669"/>
    <property type="project" value="UniProtKB-KW"/>
</dbReference>
<accession>A0A127M6B8</accession>
<dbReference type="KEGG" id="zal:AZF00_10865"/>
<dbReference type="InterPro" id="IPR011250">
    <property type="entry name" value="OMP/PagP_B-barrel"/>
</dbReference>
<evidence type="ECO:0000313" key="6">
    <source>
        <dbReference type="Proteomes" id="UP000074119"/>
    </source>
</evidence>
<organism evidence="5 6">
    <name type="scientific">Zhongshania aliphaticivorans</name>
    <dbReference type="NCBI Taxonomy" id="1470434"/>
    <lineage>
        <taxon>Bacteria</taxon>
        <taxon>Pseudomonadati</taxon>
        <taxon>Pseudomonadota</taxon>
        <taxon>Gammaproteobacteria</taxon>
        <taxon>Cellvibrionales</taxon>
        <taxon>Spongiibacteraceae</taxon>
        <taxon>Zhongshania</taxon>
    </lineage>
</organism>
<sequence length="191" mass="20527">MRTLYSHSLALLAAVIGTTTLASTAFANPTVGPHAYVGANYGGYKDRGGDFDEDDDFKEAIVGAQLNQFLGFEASYIDFGSFGGDVGKASVDGYGLAVVGRLPLTEQMGLYAKAGQLFWDADLRAAGFKQSYDGDEPFFGVGADLKVSEHIVVALEYDRYKIDLDDSTFPAPASNWEGDMDTVKLGARFVF</sequence>
<dbReference type="AlphaFoldDB" id="A0A127M6B8"/>
<dbReference type="RefSeq" id="WP_008249486.1">
    <property type="nucleotide sequence ID" value="NZ_CP014544.1"/>
</dbReference>
<keyword evidence="2" id="KW-0626">Porin</keyword>
<dbReference type="InterPro" id="IPR000498">
    <property type="entry name" value="OmpA-like_TM_dom"/>
</dbReference>
<feature type="signal peptide" evidence="3">
    <location>
        <begin position="1"/>
        <end position="27"/>
    </location>
</feature>
<dbReference type="EMBL" id="CP014544">
    <property type="protein sequence ID" value="AMO68766.1"/>
    <property type="molecule type" value="Genomic_DNA"/>
</dbReference>
<evidence type="ECO:0000259" key="4">
    <source>
        <dbReference type="Pfam" id="PF01389"/>
    </source>
</evidence>
<dbReference type="Proteomes" id="UP000074119">
    <property type="component" value="Chromosome"/>
</dbReference>
<dbReference type="Gene3D" id="2.40.160.20">
    <property type="match status" value="1"/>
</dbReference>